<dbReference type="PANTHER" id="PTHR24198">
    <property type="entry name" value="ANKYRIN REPEAT AND PROTEIN KINASE DOMAIN-CONTAINING PROTEIN"/>
    <property type="match status" value="1"/>
</dbReference>
<dbReference type="Gene3D" id="3.40.50.300">
    <property type="entry name" value="P-loop containing nucleotide triphosphate hydrolases"/>
    <property type="match status" value="1"/>
</dbReference>
<dbReference type="Pfam" id="PF13637">
    <property type="entry name" value="Ank_4"/>
    <property type="match status" value="2"/>
</dbReference>
<dbReference type="PROSITE" id="PS50297">
    <property type="entry name" value="ANK_REP_REGION"/>
    <property type="match status" value="23"/>
</dbReference>
<feature type="repeat" description="ANK" evidence="3">
    <location>
        <begin position="1121"/>
        <end position="1153"/>
    </location>
</feature>
<feature type="repeat" description="ANK" evidence="3">
    <location>
        <begin position="825"/>
        <end position="857"/>
    </location>
</feature>
<feature type="repeat" description="ANK" evidence="3">
    <location>
        <begin position="1023"/>
        <end position="1055"/>
    </location>
</feature>
<dbReference type="Gene3D" id="1.25.40.20">
    <property type="entry name" value="Ankyrin repeat-containing domain"/>
    <property type="match status" value="6"/>
</dbReference>
<keyword evidence="9" id="KW-1185">Reference proteome</keyword>
<feature type="repeat" description="ANK" evidence="3">
    <location>
        <begin position="1451"/>
        <end position="1474"/>
    </location>
</feature>
<dbReference type="InterPro" id="IPR002110">
    <property type="entry name" value="Ankyrin_rpt"/>
</dbReference>
<feature type="repeat" description="ANK" evidence="3">
    <location>
        <begin position="858"/>
        <end position="890"/>
    </location>
</feature>
<feature type="region of interest" description="Disordered" evidence="4">
    <location>
        <begin position="1"/>
        <end position="29"/>
    </location>
</feature>
<dbReference type="PANTHER" id="PTHR24198:SF165">
    <property type="entry name" value="ANKYRIN REPEAT-CONTAINING PROTEIN-RELATED"/>
    <property type="match status" value="1"/>
</dbReference>
<reference evidence="8 9" key="1">
    <citation type="submission" date="2021-07" db="EMBL/GenBank/DDBJ databases">
        <title>Genome data of Colletotrichum spaethianum.</title>
        <authorList>
            <person name="Utami Y.D."/>
            <person name="Hiruma K."/>
        </authorList>
    </citation>
    <scope>NUCLEOTIDE SEQUENCE [LARGE SCALE GENOMIC DNA]</scope>
    <source>
        <strain evidence="8 9">MAFF 242679</strain>
    </source>
</reference>
<organism evidence="8 9">
    <name type="scientific">Colletotrichum liriopes</name>
    <dbReference type="NCBI Taxonomy" id="708192"/>
    <lineage>
        <taxon>Eukaryota</taxon>
        <taxon>Fungi</taxon>
        <taxon>Dikarya</taxon>
        <taxon>Ascomycota</taxon>
        <taxon>Pezizomycotina</taxon>
        <taxon>Sordariomycetes</taxon>
        <taxon>Hypocreomycetidae</taxon>
        <taxon>Glomerellales</taxon>
        <taxon>Glomerellaceae</taxon>
        <taxon>Colletotrichum</taxon>
        <taxon>Colletotrichum spaethianum species complex</taxon>
    </lineage>
</organism>
<feature type="repeat" description="ANK" evidence="3">
    <location>
        <begin position="1220"/>
        <end position="1252"/>
    </location>
</feature>
<dbReference type="SUPFAM" id="SSF52540">
    <property type="entry name" value="P-loop containing nucleoside triphosphate hydrolases"/>
    <property type="match status" value="1"/>
</dbReference>
<evidence type="ECO:0000259" key="6">
    <source>
        <dbReference type="Pfam" id="PF22939"/>
    </source>
</evidence>
<feature type="repeat" description="ANK" evidence="3">
    <location>
        <begin position="1253"/>
        <end position="1285"/>
    </location>
</feature>
<dbReference type="PRINTS" id="PR01415">
    <property type="entry name" value="ANKYRIN"/>
</dbReference>
<feature type="repeat" description="ANK" evidence="3">
    <location>
        <begin position="759"/>
        <end position="791"/>
    </location>
</feature>
<dbReference type="Proteomes" id="UP001055172">
    <property type="component" value="Unassembled WGS sequence"/>
</dbReference>
<feature type="domain" description="GPI inositol-deacylase winged helix" evidence="6">
    <location>
        <begin position="527"/>
        <end position="611"/>
    </location>
</feature>
<feature type="repeat" description="ANK" evidence="3">
    <location>
        <begin position="1088"/>
        <end position="1120"/>
    </location>
</feature>
<dbReference type="InterPro" id="IPR056884">
    <property type="entry name" value="NPHP3-like_N"/>
</dbReference>
<feature type="repeat" description="ANK" evidence="3">
    <location>
        <begin position="1352"/>
        <end position="1384"/>
    </location>
</feature>
<evidence type="ECO:0000259" key="5">
    <source>
        <dbReference type="Pfam" id="PF14479"/>
    </source>
</evidence>
<gene>
    <name evidence="8" type="ORF">ColLi_11173</name>
</gene>
<dbReference type="Pfam" id="PF24883">
    <property type="entry name" value="NPHP3_N"/>
    <property type="match status" value="1"/>
</dbReference>
<dbReference type="Pfam" id="PF22939">
    <property type="entry name" value="WHD_GPIID"/>
    <property type="match status" value="1"/>
</dbReference>
<name>A0AA37GX62_9PEZI</name>
<dbReference type="Pfam" id="PF12796">
    <property type="entry name" value="Ank_2"/>
    <property type="match status" value="7"/>
</dbReference>
<dbReference type="Gene3D" id="1.20.120.1020">
    <property type="entry name" value="Prion-inhibition and propagation, HeLo domain"/>
    <property type="match status" value="1"/>
</dbReference>
<dbReference type="InterPro" id="IPR038305">
    <property type="entry name" value="HeLo_sf"/>
</dbReference>
<dbReference type="InterPro" id="IPR027417">
    <property type="entry name" value="P-loop_NTPase"/>
</dbReference>
<feature type="domain" description="Prion-inhibition and propagation HeLo" evidence="5">
    <location>
        <begin position="36"/>
        <end position="139"/>
    </location>
</feature>
<dbReference type="SMART" id="SM00248">
    <property type="entry name" value="ANK"/>
    <property type="match status" value="26"/>
</dbReference>
<evidence type="ECO:0000256" key="2">
    <source>
        <dbReference type="ARBA" id="ARBA00023043"/>
    </source>
</evidence>
<feature type="repeat" description="ANK" evidence="3">
    <location>
        <begin position="924"/>
        <end position="956"/>
    </location>
</feature>
<feature type="domain" description="Nephrocystin 3-like N-terminal" evidence="7">
    <location>
        <begin position="241"/>
        <end position="407"/>
    </location>
</feature>
<evidence type="ECO:0000256" key="1">
    <source>
        <dbReference type="ARBA" id="ARBA00022737"/>
    </source>
</evidence>
<feature type="repeat" description="ANK" evidence="3">
    <location>
        <begin position="1154"/>
        <end position="1186"/>
    </location>
</feature>
<feature type="repeat" description="ANK" evidence="3">
    <location>
        <begin position="957"/>
        <end position="989"/>
    </location>
</feature>
<feature type="repeat" description="ANK" evidence="3">
    <location>
        <begin position="1385"/>
        <end position="1417"/>
    </location>
</feature>
<feature type="repeat" description="ANK" evidence="3">
    <location>
        <begin position="1319"/>
        <end position="1351"/>
    </location>
</feature>
<dbReference type="GO" id="GO:0005737">
    <property type="term" value="C:cytoplasm"/>
    <property type="evidence" value="ECO:0007669"/>
    <property type="project" value="TreeGrafter"/>
</dbReference>
<keyword evidence="2 3" id="KW-0040">ANK repeat</keyword>
<dbReference type="InterPro" id="IPR036770">
    <property type="entry name" value="Ankyrin_rpt-contain_sf"/>
</dbReference>
<dbReference type="Pfam" id="PF14479">
    <property type="entry name" value="HeLo"/>
    <property type="match status" value="1"/>
</dbReference>
<accession>A0AA37GX62</accession>
<dbReference type="InterPro" id="IPR054471">
    <property type="entry name" value="GPIID_WHD"/>
</dbReference>
<feature type="region of interest" description="Disordered" evidence="4">
    <location>
        <begin position="136"/>
        <end position="160"/>
    </location>
</feature>
<evidence type="ECO:0000313" key="9">
    <source>
        <dbReference type="Proteomes" id="UP001055172"/>
    </source>
</evidence>
<dbReference type="InterPro" id="IPR029498">
    <property type="entry name" value="HeLo_dom"/>
</dbReference>
<feature type="repeat" description="ANK" evidence="3">
    <location>
        <begin position="891"/>
        <end position="923"/>
    </location>
</feature>
<feature type="repeat" description="ANK" evidence="3">
    <location>
        <begin position="792"/>
        <end position="824"/>
    </location>
</feature>
<feature type="repeat" description="ANK" evidence="3">
    <location>
        <begin position="1055"/>
        <end position="1087"/>
    </location>
</feature>
<feature type="repeat" description="ANK" evidence="3">
    <location>
        <begin position="1187"/>
        <end position="1219"/>
    </location>
</feature>
<evidence type="ECO:0000313" key="8">
    <source>
        <dbReference type="EMBL" id="GJC88335.1"/>
    </source>
</evidence>
<evidence type="ECO:0000256" key="3">
    <source>
        <dbReference type="PROSITE-ProRule" id="PRU00023"/>
    </source>
</evidence>
<feature type="repeat" description="ANK" evidence="3">
    <location>
        <begin position="990"/>
        <end position="1022"/>
    </location>
</feature>
<feature type="repeat" description="ANK" evidence="3">
    <location>
        <begin position="1418"/>
        <end position="1450"/>
    </location>
</feature>
<dbReference type="EMBL" id="BPPX01000032">
    <property type="protein sequence ID" value="GJC88335.1"/>
    <property type="molecule type" value="Genomic_DNA"/>
</dbReference>
<dbReference type="PROSITE" id="PS50088">
    <property type="entry name" value="ANK_REPEAT"/>
    <property type="match status" value="23"/>
</dbReference>
<dbReference type="Pfam" id="PF00023">
    <property type="entry name" value="Ank"/>
    <property type="match status" value="4"/>
</dbReference>
<protein>
    <submittedName>
        <fullName evidence="8">Ankyrin-3</fullName>
    </submittedName>
</protein>
<dbReference type="SUPFAM" id="SSF48403">
    <property type="entry name" value="Ankyrin repeat"/>
    <property type="match status" value="3"/>
</dbReference>
<evidence type="ECO:0000256" key="4">
    <source>
        <dbReference type="SAM" id="MobiDB-lite"/>
    </source>
</evidence>
<proteinExistence type="predicted"/>
<feature type="repeat" description="ANK" evidence="3">
    <location>
        <begin position="1519"/>
        <end position="1544"/>
    </location>
</feature>
<comment type="caution">
    <text evidence="8">The sequence shown here is derived from an EMBL/GenBank/DDBJ whole genome shotgun (WGS) entry which is preliminary data.</text>
</comment>
<keyword evidence="1" id="KW-0677">Repeat</keyword>
<sequence length="1652" mass="178849">MHGRDSRNVSATPAHHLEVGPRSAKRPAAPAMEPAGFAVGILGLAGLFSTCLEAVDSVQSYRSARADADVQDTLFNAAKARFEQWGRGVGIEHGRLLDDHHPALDDKGISTAVGDLLHFIIKFICDDNHSSLRHLTQTAGSGDGLPGSLRTRSGAPPEPRRRKLAWALRGKGERTEQVNLFGKLVQGLYNLVSPDTAQGSRLEHKSDIGPLAETRREIQSWLGHRFPNERYHDSLQRRLEGTCDWILSQPAFLQWLSPVSATNPKLLWINGPPGFGKTILCARIVEHLSSSLQTPVAHFFFSSDLESRNDPFSAIRSWISQVVSHHEDAFEYVRQMLDADLDPVATRATSMIIFTRLLHIVPGSIYVIDGLDECTSSDTGGISVAAFLRSVADAISGTDSKVLLVSRDEHRIRNALGGDGLEGFTEHKISPNDVRQDTTAVSRDIVNRKLPNKADDVRSTLSEAMTSRCDGQFLWLKMQEESLRKGMNQKQLQQAVNDSPTGLDRLYDNTWAEITRYREPERLRTFALLRWAAFATRPLTVSEITEAAVIDDHGDLLLEDLPDAVDEDYVETEIVGLCSPLLEVRSEPSASSPGQQTVHLVHFTVREYLLPNLPLPNWLQQNEHLRVSHEKLQSTILAKACLHYINSRRVWTDKTLDSPPPLGVSFRNYAATSWHRHINFGIDNHPEVSRLVVEFFSRRNSGWEAWRVMMESEDAKQDKRLAETDPPGPLYYAVRFQLMSLIIILVNKEGCDVNEASELGRSALHRACWDGAVAIVAMLLESGANAAVTNKAGWTPIQTASDKGHINVVRLLLENGADATAEDKTGRTPIYQASLKGHIEIVKLLLENGANATVADHEGLMPIHAASCFGHIEVVKLLLEKGAGAAAANKQGRTPIFLASVTGNMEVVKLLLEKGADAGAEDEAGWTPMHSASEEGRFEMVKLLLEKGVRATVANKKGRTPIYQASLKGNIEMVKLLLENGADAMAADTDGWLPMHAASLNGHVEVVKLLIENGADIAVTTHDGWAAIHTASLNGHVEAVEVLLKNGTNIEIAKDGWTSVHIASIKGHVELVKLLLDNGASATVADEEGYTPIHVACEKGHTDLVKLLIERGADITAKKVNGSTPMGTAANGGHVGVVKLLIEKGADVTVAADGGWTPIISAANNGHIDVVKLLVEKGAEITIATDDRWTPVHVASDSGHIEVVRLLVEKGADITTATDDGWKPIISASNKGHLEVVKLLIEKGADITAATNNGWTPVHVASDSGHTEVVRLLIDKGADIAIATNNGWRPIISAASNGHLEVVKMLIEKGADITAATDNGWTPVHVASDSGHIEVVRLLIEKGVDITAATNNGWSPIISAANNGHLEVVKRLIEKGADITAATDNGWTPVHVASDSGHTEVVRLLIDKGADIAIATNNGWRPIISAASNGHLEVVKMLIEEGADITAANNNGETPLHSASESGHAEVVQLLLNKPDVEVDGKDNFSRTPLFLASRTGYHDVVQLLLADSRVDPASTDWYGSTPLFAAVRNGHTQASEALLTTGAVHSEPEARDGFGRTLRWWAHKTGNSKLVELLAQHADRVGSPIQDVVPVDTLSVSSDSSSVWCDACTLNIAEGCEIGCDGEEFDLCAECFNMGIKCPNKTHTMLPMPSS</sequence>
<evidence type="ECO:0000259" key="7">
    <source>
        <dbReference type="Pfam" id="PF24883"/>
    </source>
</evidence>
<feature type="repeat" description="ANK" evidence="3">
    <location>
        <begin position="1286"/>
        <end position="1318"/>
    </location>
</feature>